<feature type="compositionally biased region" description="Low complexity" evidence="12">
    <location>
        <begin position="1595"/>
        <end position="1606"/>
    </location>
</feature>
<evidence type="ECO:0000256" key="10">
    <source>
        <dbReference type="ARBA" id="ARBA00023170"/>
    </source>
</evidence>
<dbReference type="InterPro" id="IPR001789">
    <property type="entry name" value="Sig_transdc_resp-reg_receiver"/>
</dbReference>
<dbReference type="SMART" id="SM00065">
    <property type="entry name" value="GAF"/>
    <property type="match status" value="1"/>
</dbReference>
<evidence type="ECO:0000256" key="5">
    <source>
        <dbReference type="ARBA" id="ARBA00022741"/>
    </source>
</evidence>
<dbReference type="InterPro" id="IPR011006">
    <property type="entry name" value="CheY-like_superfamily"/>
</dbReference>
<dbReference type="PANTHER" id="PTHR43065:SF10">
    <property type="entry name" value="PEROXIDE STRESS-ACTIVATED HISTIDINE KINASE MAK3"/>
    <property type="match status" value="1"/>
</dbReference>
<dbReference type="InterPro" id="IPR003018">
    <property type="entry name" value="GAF"/>
</dbReference>
<dbReference type="OrthoDB" id="2015534at2759"/>
<feature type="compositionally biased region" description="Low complexity" evidence="12">
    <location>
        <begin position="110"/>
        <end position="131"/>
    </location>
</feature>
<dbReference type="Gene3D" id="3.30.450.20">
    <property type="entry name" value="PAS domain"/>
    <property type="match status" value="1"/>
</dbReference>
<evidence type="ECO:0000259" key="15">
    <source>
        <dbReference type="PROSITE" id="PS50110"/>
    </source>
</evidence>
<dbReference type="EMBL" id="KZ819287">
    <property type="protein sequence ID" value="PWN99617.1"/>
    <property type="molecule type" value="Genomic_DNA"/>
</dbReference>
<dbReference type="RefSeq" id="XP_025599896.1">
    <property type="nucleotide sequence ID" value="XM_025739500.1"/>
</dbReference>
<dbReference type="InterPro" id="IPR036890">
    <property type="entry name" value="HATPase_C_sf"/>
</dbReference>
<dbReference type="GO" id="GO:0009584">
    <property type="term" value="P:detection of visible light"/>
    <property type="evidence" value="ECO:0007669"/>
    <property type="project" value="InterPro"/>
</dbReference>
<keyword evidence="5" id="KW-0547">Nucleotide-binding</keyword>
<dbReference type="STRING" id="58919.A0A316ZCW7"/>
<feature type="region of interest" description="Disordered" evidence="12">
    <location>
        <begin position="1"/>
        <end position="135"/>
    </location>
</feature>
<feature type="compositionally biased region" description="Low complexity" evidence="12">
    <location>
        <begin position="83"/>
        <end position="92"/>
    </location>
</feature>
<feature type="modified residue" description="4-aspartylphosphate" evidence="11">
    <location>
        <position position="1690"/>
    </location>
</feature>
<evidence type="ECO:0000256" key="3">
    <source>
        <dbReference type="ARBA" id="ARBA00022606"/>
    </source>
</evidence>
<evidence type="ECO:0000313" key="17">
    <source>
        <dbReference type="Proteomes" id="UP000245946"/>
    </source>
</evidence>
<keyword evidence="2 11" id="KW-0597">Phosphoprotein</keyword>
<dbReference type="Gene3D" id="3.40.50.2300">
    <property type="match status" value="1"/>
</dbReference>
<dbReference type="CDD" id="cd17546">
    <property type="entry name" value="REC_hyHK_CKI1_RcsC-like"/>
    <property type="match status" value="1"/>
</dbReference>
<dbReference type="Pfam" id="PF00072">
    <property type="entry name" value="Response_reg"/>
    <property type="match status" value="1"/>
</dbReference>
<dbReference type="InterPro" id="IPR029016">
    <property type="entry name" value="GAF-like_dom_sf"/>
</dbReference>
<dbReference type="Gene3D" id="3.30.450.270">
    <property type="match status" value="1"/>
</dbReference>
<keyword evidence="8" id="KW-0157">Chromophore</keyword>
<dbReference type="Gene3D" id="1.10.287.130">
    <property type="match status" value="1"/>
</dbReference>
<dbReference type="SUPFAM" id="SSF55785">
    <property type="entry name" value="PYP-like sensor domain (PAS domain)"/>
    <property type="match status" value="1"/>
</dbReference>
<dbReference type="Proteomes" id="UP000245946">
    <property type="component" value="Unassembled WGS sequence"/>
</dbReference>
<organism evidence="16 17">
    <name type="scientific">Tilletiopsis washingtonensis</name>
    <dbReference type="NCBI Taxonomy" id="58919"/>
    <lineage>
        <taxon>Eukaryota</taxon>
        <taxon>Fungi</taxon>
        <taxon>Dikarya</taxon>
        <taxon>Basidiomycota</taxon>
        <taxon>Ustilaginomycotina</taxon>
        <taxon>Exobasidiomycetes</taxon>
        <taxon>Entylomatales</taxon>
        <taxon>Entylomatales incertae sedis</taxon>
        <taxon>Tilletiopsis</taxon>
    </lineage>
</organism>
<feature type="region of interest" description="Disordered" evidence="12">
    <location>
        <begin position="1776"/>
        <end position="1817"/>
    </location>
</feature>
<feature type="compositionally biased region" description="Low complexity" evidence="12">
    <location>
        <begin position="12"/>
        <end position="26"/>
    </location>
</feature>
<feature type="domain" description="Histidine kinase" evidence="14">
    <location>
        <begin position="1081"/>
        <end position="1339"/>
    </location>
</feature>
<proteinExistence type="predicted"/>
<feature type="region of interest" description="Disordered" evidence="12">
    <location>
        <begin position="1397"/>
        <end position="1631"/>
    </location>
</feature>
<evidence type="ECO:0000256" key="6">
    <source>
        <dbReference type="ARBA" id="ARBA00022777"/>
    </source>
</evidence>
<dbReference type="GO" id="GO:0005524">
    <property type="term" value="F:ATP binding"/>
    <property type="evidence" value="ECO:0007669"/>
    <property type="project" value="UniProtKB-KW"/>
</dbReference>
<feature type="compositionally biased region" description="Gly residues" evidence="12">
    <location>
        <begin position="1351"/>
        <end position="1361"/>
    </location>
</feature>
<dbReference type="SUPFAM" id="SSF47384">
    <property type="entry name" value="Homodimeric domain of signal transducing histidine kinase"/>
    <property type="match status" value="1"/>
</dbReference>
<feature type="region of interest" description="Disordered" evidence="12">
    <location>
        <begin position="170"/>
        <end position="314"/>
    </location>
</feature>
<evidence type="ECO:0000256" key="2">
    <source>
        <dbReference type="ARBA" id="ARBA00022553"/>
    </source>
</evidence>
<dbReference type="Pfam" id="PF02518">
    <property type="entry name" value="HATPase_c"/>
    <property type="match status" value="1"/>
</dbReference>
<evidence type="ECO:0000256" key="4">
    <source>
        <dbReference type="ARBA" id="ARBA00022679"/>
    </source>
</evidence>
<dbReference type="GO" id="GO:0009881">
    <property type="term" value="F:photoreceptor activity"/>
    <property type="evidence" value="ECO:0007669"/>
    <property type="project" value="UniProtKB-KW"/>
</dbReference>
<dbReference type="PROSITE" id="PS50046">
    <property type="entry name" value="PHYTOCHROME_2"/>
    <property type="match status" value="1"/>
</dbReference>
<dbReference type="SMART" id="SM00387">
    <property type="entry name" value="HATPase_c"/>
    <property type="match status" value="1"/>
</dbReference>
<evidence type="ECO:0000256" key="9">
    <source>
        <dbReference type="ARBA" id="ARBA00023012"/>
    </source>
</evidence>
<dbReference type="SUPFAM" id="SSF55874">
    <property type="entry name" value="ATPase domain of HSP90 chaperone/DNA topoisomerase II/histidine kinase"/>
    <property type="match status" value="1"/>
</dbReference>
<feature type="compositionally biased region" description="Basic and acidic residues" evidence="12">
    <location>
        <begin position="1"/>
        <end position="11"/>
    </location>
</feature>
<dbReference type="InterPro" id="IPR003661">
    <property type="entry name" value="HisK_dim/P_dom"/>
</dbReference>
<dbReference type="Gene3D" id="3.30.565.10">
    <property type="entry name" value="Histidine kinase-like ATPase, C-terminal domain"/>
    <property type="match status" value="1"/>
</dbReference>
<dbReference type="Gene3D" id="3.30.450.40">
    <property type="match status" value="1"/>
</dbReference>
<feature type="region of interest" description="Disordered" evidence="12">
    <location>
        <begin position="632"/>
        <end position="687"/>
    </location>
</feature>
<keyword evidence="4" id="KW-0808">Transferase</keyword>
<keyword evidence="3" id="KW-0716">Sensory transduction</keyword>
<feature type="region of interest" description="Disordered" evidence="12">
    <location>
        <begin position="1344"/>
        <end position="1383"/>
    </location>
</feature>
<protein>
    <recommendedName>
        <fullName evidence="18">Phytochrome</fullName>
    </recommendedName>
</protein>
<dbReference type="GeneID" id="37267046"/>
<feature type="region of interest" description="Disordered" evidence="12">
    <location>
        <begin position="485"/>
        <end position="597"/>
    </location>
</feature>
<dbReference type="InterPro" id="IPR013654">
    <property type="entry name" value="PAS_2"/>
</dbReference>
<dbReference type="PROSITE" id="PS50110">
    <property type="entry name" value="RESPONSE_REGULATORY"/>
    <property type="match status" value="1"/>
</dbReference>
<feature type="compositionally biased region" description="Polar residues" evidence="12">
    <location>
        <begin position="1368"/>
        <end position="1383"/>
    </location>
</feature>
<keyword evidence="1" id="KW-0600">Photoreceptor protein</keyword>
<evidence type="ECO:0000259" key="14">
    <source>
        <dbReference type="PROSITE" id="PS50109"/>
    </source>
</evidence>
<keyword evidence="17" id="KW-1185">Reference proteome</keyword>
<dbReference type="CDD" id="cd00082">
    <property type="entry name" value="HisKA"/>
    <property type="match status" value="1"/>
</dbReference>
<dbReference type="InterPro" id="IPR016132">
    <property type="entry name" value="Phyto_chromo_attachment"/>
</dbReference>
<evidence type="ECO:0000313" key="16">
    <source>
        <dbReference type="EMBL" id="PWN99617.1"/>
    </source>
</evidence>
<dbReference type="InterPro" id="IPR036097">
    <property type="entry name" value="HisK_dim/P_sf"/>
</dbReference>
<evidence type="ECO:0000256" key="12">
    <source>
        <dbReference type="SAM" id="MobiDB-lite"/>
    </source>
</evidence>
<sequence length="1817" mass="194791">MDKSSGRDSERTASSTPTPPHAAAMSGAPARSGAEPRTPPVPSGSSKLGSISADSPVARPPHQRSEGSPRPTLGPRAQTAFVASSSARSRLASAEERRGAPSDSIGTILSSASRRASTAVVRDPSSSSASSDEAGIAVVTATSPRSPGAVSSSGSASAGFIYPIKSAVSVKPSTGDVGMASPRGRTNTSGSSDKRHSQSSNEDQDVGSASAAAMRRVSSDPSQAGAGGSPLEPEEEISGYFGKMHPRGASLASMSDSHESERPRSSASVGDGPCTPGSGRLGPKSSETVSSASEWDTRSALASKEEAALERDRERLEQMTQTRFRHVETADGHMVVTGRDNELTRCEDEPIHIPGAVQGFGCMVVVREDDDGNLVVRQASENTTELLGLSPAYLFKLTSFLDCLDDEQADLLWETIESLEDSEHDVSEVAPRIFQLTGWGQPGAGAGHARARRQWQSWCALHRPVLNAGAIVDGPPMTILEFEPLDDQVNPLSPPVSRPKAEQRRSGMRERNNGSSTAGESKGSKGSKGSKDSNGGGSGGTVGRARGPDEFSGSTLEAPEEEGTPANSPTGGEGRSTSSVATPRSSSPRPMITTIDSDGLTVTGTAEHVPLDTDAGPGGLEGEAFVPSHEAFLESTESTSRPIRALHRMHSDQDGSSRRRPRPTRGSRGAGPGLANRGEGTGGGGPQMLDMFGVLSQVNEQLSAQSDLNGFLKVVVSIIREVTGFGRVMVYQFDEAWNGQVVCELVDWQETHDLYRGLHFPATDIPKQARDLYLINKVRLLYDRDQPSARMVCRTQEDLAHPVDMTHSFLRAMSPIHIKYLANMGVRASMSISIVAFDQLWGLIALHTYGSHGKRVAFPMRQLCRLIGESVSRNIERLSYTRRLSARKLINTLPTDQNPSGYIISNAEDLLKLFDADFGVIAIGNEAKILGPLSASQEVLGCTEYLRIKKFQRVIVSQDVSKDFPDMVLPKGLEVIAGILLVPLSNSGIDFIAFLRKAQTRSVNWAGKPFKEGKENSAVLEPRKSFKIWSETVTGTCRAWKDEELETAGVLCLVYGKFISVWRQREQAMQYNQLNKLLLSNASHEVRTPLNHIINYLEMALDGNLDEDTRDHLSKSHMASKSLLFVINDLLDLTRQEQGNKLFLQEPFDLAATVREAVEMHQWEAKRRKIDFSVDTQPETCMVLGDKNRIRSILINTVTNSVKHTSEGHIHVEMRKRASMELSELPEDCDMEIELVVSDSGTGIPREKLESIFREFEQVESVIAEPKLSQDGKPEERSATEDLELGATADAAAAQESGSALGLGLAVVARIVRNLGGQLRVDSTVGEGSRFTYFLPFRSADHLQGVSEPQRGGGSSQGGSGTSMRRSNSLGSDGSQASSNKSEINSLVEAISASHLDSHNSDGAQAGPDSARGKEPGGRKNAGMVGSLSSSAGRSRPDLQRMQSSADSSGSRPIAGSSIPLRSVKIDPHELDSLPQSPRQADSRRQHGERRSSREHDRRRSGVTRNTAEATGGTAGPSASPTVHAQDHEPTAHTQNVEGPTVTAAPDSPSSGLAQTSRREPPPGRVNVKAVNRDAAASGHMNNDSGSDATPPDGRSPGSASGGARHSGARSRRLAAAQKARTSPAVTPAAPPQKLAPLRVLVVEDDPINRAILAKRLGKDNHTVLLAVNGEEGVRVFEEQGDSIDVVLMDLQMPICNGQDACVRIREAERKRTDSRTLAGRPAAHILNGCIPILAVSATLSYDMREEIAELGFDGWLLKPIDFKRLHSLLKSLTHPEHRQTEQWKPGHAWEKGGWLSVPPSRAQDDDGGDEAGSPAA</sequence>
<evidence type="ECO:0000256" key="7">
    <source>
        <dbReference type="ARBA" id="ARBA00022840"/>
    </source>
</evidence>
<feature type="compositionally biased region" description="Basic and acidic residues" evidence="12">
    <location>
        <begin position="1481"/>
        <end position="1500"/>
    </location>
</feature>
<dbReference type="Pfam" id="PF01590">
    <property type="entry name" value="GAF"/>
    <property type="match status" value="1"/>
</dbReference>
<dbReference type="InterPro" id="IPR035965">
    <property type="entry name" value="PAS-like_dom_sf"/>
</dbReference>
<keyword evidence="10" id="KW-0675">Receptor</keyword>
<dbReference type="Pfam" id="PF00512">
    <property type="entry name" value="HisKA"/>
    <property type="match status" value="1"/>
</dbReference>
<feature type="compositionally biased region" description="Basic and acidic residues" evidence="12">
    <location>
        <begin position="303"/>
        <end position="314"/>
    </location>
</feature>
<dbReference type="GO" id="GO:0000155">
    <property type="term" value="F:phosphorelay sensor kinase activity"/>
    <property type="evidence" value="ECO:0007669"/>
    <property type="project" value="InterPro"/>
</dbReference>
<feature type="domain" description="Phytochrome chromophore attachment site" evidence="13">
    <location>
        <begin position="707"/>
        <end position="869"/>
    </location>
</feature>
<feature type="compositionally biased region" description="Polar residues" evidence="12">
    <location>
        <begin position="1441"/>
        <end position="1451"/>
    </location>
</feature>
<evidence type="ECO:0000256" key="11">
    <source>
        <dbReference type="PROSITE-ProRule" id="PRU00169"/>
    </source>
</evidence>
<evidence type="ECO:0000256" key="8">
    <source>
        <dbReference type="ARBA" id="ARBA00022991"/>
    </source>
</evidence>
<keyword evidence="6" id="KW-0418">Kinase</keyword>
<dbReference type="InterPro" id="IPR043150">
    <property type="entry name" value="Phytochrome_PHY_sf"/>
</dbReference>
<dbReference type="InterPro" id="IPR013515">
    <property type="entry name" value="Phytochrome_cen-reg"/>
</dbReference>
<feature type="compositionally biased region" description="Polar residues" evidence="12">
    <location>
        <begin position="285"/>
        <end position="294"/>
    </location>
</feature>
<evidence type="ECO:0000256" key="1">
    <source>
        <dbReference type="ARBA" id="ARBA00022543"/>
    </source>
</evidence>
<evidence type="ECO:0000259" key="13">
    <source>
        <dbReference type="PROSITE" id="PS50046"/>
    </source>
</evidence>
<dbReference type="PROSITE" id="PS50109">
    <property type="entry name" value="HIS_KIN"/>
    <property type="match status" value="1"/>
</dbReference>
<dbReference type="InterPro" id="IPR003594">
    <property type="entry name" value="HATPase_dom"/>
</dbReference>
<evidence type="ECO:0008006" key="18">
    <source>
        <dbReference type="Google" id="ProtNLM"/>
    </source>
</evidence>
<dbReference type="Pfam" id="PF08446">
    <property type="entry name" value="PAS_2"/>
    <property type="match status" value="1"/>
</dbReference>
<dbReference type="Pfam" id="PF00360">
    <property type="entry name" value="PHY"/>
    <property type="match status" value="1"/>
</dbReference>
<dbReference type="SUPFAM" id="SSF52172">
    <property type="entry name" value="CheY-like"/>
    <property type="match status" value="1"/>
</dbReference>
<feature type="domain" description="Response regulatory" evidence="15">
    <location>
        <begin position="1639"/>
        <end position="1774"/>
    </location>
</feature>
<feature type="compositionally biased region" description="Polar residues" evidence="12">
    <location>
        <begin position="43"/>
        <end position="53"/>
    </location>
</feature>
<dbReference type="InterPro" id="IPR004358">
    <property type="entry name" value="Sig_transdc_His_kin-like_C"/>
</dbReference>
<keyword evidence="9" id="KW-0902">Two-component regulatory system</keyword>
<gene>
    <name evidence="16" type="ORF">FA09DRAFT_213021</name>
</gene>
<dbReference type="PANTHER" id="PTHR43065">
    <property type="entry name" value="SENSOR HISTIDINE KINASE"/>
    <property type="match status" value="1"/>
</dbReference>
<dbReference type="InterPro" id="IPR005467">
    <property type="entry name" value="His_kinase_dom"/>
</dbReference>
<dbReference type="SMART" id="SM00388">
    <property type="entry name" value="HisKA"/>
    <property type="match status" value="1"/>
</dbReference>
<feature type="compositionally biased region" description="Low complexity" evidence="12">
    <location>
        <begin position="575"/>
        <end position="590"/>
    </location>
</feature>
<keyword evidence="7" id="KW-0067">ATP-binding</keyword>
<feature type="compositionally biased region" description="Basic and acidic residues" evidence="12">
    <location>
        <begin position="499"/>
        <end position="512"/>
    </location>
</feature>
<dbReference type="SUPFAM" id="SSF55781">
    <property type="entry name" value="GAF domain-like"/>
    <property type="match status" value="2"/>
</dbReference>
<dbReference type="GO" id="GO:0006355">
    <property type="term" value="P:regulation of DNA-templated transcription"/>
    <property type="evidence" value="ECO:0007669"/>
    <property type="project" value="InterPro"/>
</dbReference>
<dbReference type="PRINTS" id="PR00344">
    <property type="entry name" value="BCTRLSENSOR"/>
</dbReference>
<dbReference type="SMART" id="SM00448">
    <property type="entry name" value="REC"/>
    <property type="match status" value="1"/>
</dbReference>
<reference evidence="16 17" key="1">
    <citation type="journal article" date="2018" name="Mol. Biol. Evol.">
        <title>Broad Genomic Sampling Reveals a Smut Pathogenic Ancestry of the Fungal Clade Ustilaginomycotina.</title>
        <authorList>
            <person name="Kijpornyongpan T."/>
            <person name="Mondo S.J."/>
            <person name="Barry K."/>
            <person name="Sandor L."/>
            <person name="Lee J."/>
            <person name="Lipzen A."/>
            <person name="Pangilinan J."/>
            <person name="LaButti K."/>
            <person name="Hainaut M."/>
            <person name="Henrissat B."/>
            <person name="Grigoriev I.V."/>
            <person name="Spatafora J.W."/>
            <person name="Aime M.C."/>
        </authorList>
    </citation>
    <scope>NUCLEOTIDE SEQUENCE [LARGE SCALE GENOMIC DNA]</scope>
    <source>
        <strain evidence="16 17">MCA 4186</strain>
    </source>
</reference>
<accession>A0A316ZCW7</accession>
<name>A0A316ZCW7_9BASI</name>